<proteinExistence type="predicted"/>
<dbReference type="EMBL" id="CP024087">
    <property type="protein sequence ID" value="AYF26000.1"/>
    <property type="molecule type" value="Genomic_DNA"/>
</dbReference>
<dbReference type="RefSeq" id="WP_120568572.1">
    <property type="nucleotide sequence ID" value="NZ_CP024087.1"/>
</dbReference>
<name>A0A386WEX4_9ACTN</name>
<sequence>MENLHASAPLVLHLYCRVDVLVTDAEALADHAVAELREAEIDWSAEDDDLESAVGELRGSIADSLGAVVDISRLIEGVPGVEFRGGWCRAEPRPPREIPVPGSR</sequence>
<gene>
    <name evidence="1" type="ORF">CSH63_00685</name>
</gene>
<accession>A0A386WEX4</accession>
<organism evidence="1 2">
    <name type="scientific">Micromonospora tulbaghiae</name>
    <dbReference type="NCBI Taxonomy" id="479978"/>
    <lineage>
        <taxon>Bacteria</taxon>
        <taxon>Bacillati</taxon>
        <taxon>Actinomycetota</taxon>
        <taxon>Actinomycetes</taxon>
        <taxon>Micromonosporales</taxon>
        <taxon>Micromonosporaceae</taxon>
        <taxon>Micromonospora</taxon>
    </lineage>
</organism>
<protein>
    <submittedName>
        <fullName evidence="1">Uncharacterized protein</fullName>
    </submittedName>
</protein>
<dbReference type="Proteomes" id="UP000267804">
    <property type="component" value="Chromosome"/>
</dbReference>
<evidence type="ECO:0000313" key="1">
    <source>
        <dbReference type="EMBL" id="AYF26000.1"/>
    </source>
</evidence>
<dbReference type="AlphaFoldDB" id="A0A386WEX4"/>
<reference evidence="1 2" key="1">
    <citation type="submission" date="2017-10" db="EMBL/GenBank/DDBJ databases">
        <title>Integration of genomic and chemical information greatly accelerates assignment of the full stereostructure of myelolactone, a potent inhibitor of myeloma from a marine-derived Micromonospora.</title>
        <authorList>
            <person name="Kim M.C."/>
            <person name="Machado H."/>
            <person name="Jensen P.R."/>
            <person name="Fenical W."/>
        </authorList>
    </citation>
    <scope>NUCLEOTIDE SEQUENCE [LARGE SCALE GENOMIC DNA]</scope>
    <source>
        <strain evidence="1 2">CNY-010</strain>
    </source>
</reference>
<dbReference type="KEGG" id="mtua:CSH63_00685"/>
<evidence type="ECO:0000313" key="2">
    <source>
        <dbReference type="Proteomes" id="UP000267804"/>
    </source>
</evidence>